<protein>
    <recommendedName>
        <fullName evidence="3">DUF1223-domain-containing protein</fullName>
    </recommendedName>
</protein>
<accession>A0A1L7WWN1</accession>
<evidence type="ECO:0008006" key="3">
    <source>
        <dbReference type="Google" id="ProtNLM"/>
    </source>
</evidence>
<dbReference type="InterPro" id="IPR036249">
    <property type="entry name" value="Thioredoxin-like_sf"/>
</dbReference>
<dbReference type="AlphaFoldDB" id="A0A1L7WWN1"/>
<sequence length="247" mass="27554">MSGIRNLFRKKNVPLACTISLDDPSHVHTSACFHDIKPLSVVELFQSQGCQSCPPAIPKIHEGVNDPNLILLTYDVTYFDHLGWTDTFANKQWDHRQRAYVTKWGRNNLFTPQVIVDGLADGTGAGSNETKEIVEQARQLRAQMDWHISLDTNGTELRIDSDRQEIETHDIVLVKFDPQPQLIKIGKGPNKGKKVIHRNLVKEITKIGEWKGGNVTVPLPEQGQHSLEMVAFVQGGPGGPIVASQRI</sequence>
<evidence type="ECO:0000313" key="1">
    <source>
        <dbReference type="EMBL" id="CZR57179.1"/>
    </source>
</evidence>
<dbReference type="Proteomes" id="UP000184330">
    <property type="component" value="Unassembled WGS sequence"/>
</dbReference>
<reference evidence="1 2" key="1">
    <citation type="submission" date="2016-03" db="EMBL/GenBank/DDBJ databases">
        <authorList>
            <person name="Ploux O."/>
        </authorList>
    </citation>
    <scope>NUCLEOTIDE SEQUENCE [LARGE SCALE GENOMIC DNA]</scope>
    <source>
        <strain evidence="1 2">UAMH 11012</strain>
    </source>
</reference>
<dbReference type="InterPro" id="IPR010634">
    <property type="entry name" value="DUF1223"/>
</dbReference>
<dbReference type="EMBL" id="FJOG01000009">
    <property type="protein sequence ID" value="CZR57179.1"/>
    <property type="molecule type" value="Genomic_DNA"/>
</dbReference>
<dbReference type="PANTHER" id="PTHR36057:SF1">
    <property type="entry name" value="LIPOPROTEIN LIPID ATTACHMENT SITE-LIKE PROTEIN, PUTATIVE (DUF1223)-RELATED"/>
    <property type="match status" value="1"/>
</dbReference>
<dbReference type="OrthoDB" id="938668at2759"/>
<gene>
    <name evidence="1" type="ORF">PAC_07068</name>
</gene>
<dbReference type="PANTHER" id="PTHR36057">
    <property type="match status" value="1"/>
</dbReference>
<organism evidence="1 2">
    <name type="scientific">Phialocephala subalpina</name>
    <dbReference type="NCBI Taxonomy" id="576137"/>
    <lineage>
        <taxon>Eukaryota</taxon>
        <taxon>Fungi</taxon>
        <taxon>Dikarya</taxon>
        <taxon>Ascomycota</taxon>
        <taxon>Pezizomycotina</taxon>
        <taxon>Leotiomycetes</taxon>
        <taxon>Helotiales</taxon>
        <taxon>Mollisiaceae</taxon>
        <taxon>Phialocephala</taxon>
        <taxon>Phialocephala fortinii species complex</taxon>
    </lineage>
</organism>
<dbReference type="Pfam" id="PF06764">
    <property type="entry name" value="DUF1223"/>
    <property type="match status" value="1"/>
</dbReference>
<dbReference type="SUPFAM" id="SSF52833">
    <property type="entry name" value="Thioredoxin-like"/>
    <property type="match status" value="1"/>
</dbReference>
<dbReference type="STRING" id="576137.A0A1L7WWN1"/>
<evidence type="ECO:0000313" key="2">
    <source>
        <dbReference type="Proteomes" id="UP000184330"/>
    </source>
</evidence>
<name>A0A1L7WWN1_9HELO</name>
<keyword evidence="2" id="KW-1185">Reference proteome</keyword>
<proteinExistence type="predicted"/>